<dbReference type="Gramene" id="RZC49599">
    <property type="protein sequence ID" value="RZC49599"/>
    <property type="gene ID" value="C5167_018021"/>
</dbReference>
<feature type="domain" description="DUF3741" evidence="3">
    <location>
        <begin position="80"/>
        <end position="109"/>
    </location>
</feature>
<dbReference type="STRING" id="3469.A0A4Y7IQ24"/>
<feature type="compositionally biased region" description="Polar residues" evidence="1">
    <location>
        <begin position="350"/>
        <end position="390"/>
    </location>
</feature>
<feature type="compositionally biased region" description="Low complexity" evidence="1">
    <location>
        <begin position="300"/>
        <end position="309"/>
    </location>
</feature>
<evidence type="ECO:0000259" key="2">
    <source>
        <dbReference type="Pfam" id="PF14309"/>
    </source>
</evidence>
<dbReference type="EMBL" id="CM010716">
    <property type="protein sequence ID" value="RZC49599.1"/>
    <property type="molecule type" value="Genomic_DNA"/>
</dbReference>
<name>A0A4Y7IQ24_PAPSO</name>
<dbReference type="PANTHER" id="PTHR21726">
    <property type="entry name" value="PHOSPHATIDYLINOSITOL N-ACETYLGLUCOSAMINYLTRANSFERASE SUBUNIT P DOWN SYNDROME CRITICAL REGION PROTEIN 5 -RELATED"/>
    <property type="match status" value="1"/>
</dbReference>
<organism evidence="4 5">
    <name type="scientific">Papaver somniferum</name>
    <name type="common">Opium poppy</name>
    <dbReference type="NCBI Taxonomy" id="3469"/>
    <lineage>
        <taxon>Eukaryota</taxon>
        <taxon>Viridiplantae</taxon>
        <taxon>Streptophyta</taxon>
        <taxon>Embryophyta</taxon>
        <taxon>Tracheophyta</taxon>
        <taxon>Spermatophyta</taxon>
        <taxon>Magnoliopsida</taxon>
        <taxon>Ranunculales</taxon>
        <taxon>Papaveraceae</taxon>
        <taxon>Papaveroideae</taxon>
        <taxon>Papaver</taxon>
    </lineage>
</organism>
<feature type="compositionally biased region" description="Polar residues" evidence="1">
    <location>
        <begin position="280"/>
        <end position="290"/>
    </location>
</feature>
<evidence type="ECO:0000313" key="5">
    <source>
        <dbReference type="Proteomes" id="UP000316621"/>
    </source>
</evidence>
<evidence type="ECO:0000313" key="4">
    <source>
        <dbReference type="EMBL" id="RZC49599.1"/>
    </source>
</evidence>
<feature type="compositionally biased region" description="Polar residues" evidence="1">
    <location>
        <begin position="66"/>
        <end position="82"/>
    </location>
</feature>
<evidence type="ECO:0000259" key="3">
    <source>
        <dbReference type="Pfam" id="PF14383"/>
    </source>
</evidence>
<feature type="region of interest" description="Disordered" evidence="1">
    <location>
        <begin position="424"/>
        <end position="449"/>
    </location>
</feature>
<dbReference type="InterPro" id="IPR032795">
    <property type="entry name" value="DUF3741-assoc"/>
</dbReference>
<dbReference type="Pfam" id="PF14383">
    <property type="entry name" value="VARLMGL"/>
    <property type="match status" value="1"/>
</dbReference>
<reference evidence="4 5" key="1">
    <citation type="journal article" date="2018" name="Science">
        <title>The opium poppy genome and morphinan production.</title>
        <authorList>
            <person name="Guo L."/>
            <person name="Winzer T."/>
            <person name="Yang X."/>
            <person name="Li Y."/>
            <person name="Ning Z."/>
            <person name="He Z."/>
            <person name="Teodor R."/>
            <person name="Lu Y."/>
            <person name="Bowser T.A."/>
            <person name="Graham I.A."/>
            <person name="Ye K."/>
        </authorList>
    </citation>
    <scope>NUCLEOTIDE SEQUENCE [LARGE SCALE GENOMIC DNA]</scope>
    <source>
        <strain evidence="5">cv. HN1</strain>
        <tissue evidence="4">Leaves</tissue>
    </source>
</reference>
<feature type="domain" description="DUF4378" evidence="2">
    <location>
        <begin position="729"/>
        <end position="881"/>
    </location>
</feature>
<evidence type="ECO:0000256" key="1">
    <source>
        <dbReference type="SAM" id="MobiDB-lite"/>
    </source>
</evidence>
<feature type="region of interest" description="Disordered" evidence="1">
    <location>
        <begin position="224"/>
        <end position="315"/>
    </location>
</feature>
<evidence type="ECO:0008006" key="6">
    <source>
        <dbReference type="Google" id="ProtNLM"/>
    </source>
</evidence>
<dbReference type="OMA" id="MVRRNEW"/>
<dbReference type="PANTHER" id="PTHR21726:SF29">
    <property type="entry name" value="EXPRESSED PROTEIN"/>
    <property type="match status" value="1"/>
</dbReference>
<feature type="region of interest" description="Disordered" evidence="1">
    <location>
        <begin position="35"/>
        <end position="89"/>
    </location>
</feature>
<feature type="compositionally biased region" description="Basic and acidic residues" evidence="1">
    <location>
        <begin position="246"/>
        <end position="256"/>
    </location>
</feature>
<proteinExistence type="predicted"/>
<accession>A0A4Y7IQ24</accession>
<feature type="compositionally biased region" description="Polar residues" evidence="1">
    <location>
        <begin position="327"/>
        <end position="341"/>
    </location>
</feature>
<feature type="compositionally biased region" description="Polar residues" evidence="1">
    <location>
        <begin position="137"/>
        <end position="151"/>
    </location>
</feature>
<feature type="region of interest" description="Disordered" evidence="1">
    <location>
        <begin position="137"/>
        <end position="156"/>
    </location>
</feature>
<dbReference type="OrthoDB" id="765769at2759"/>
<gene>
    <name evidence="4" type="ORF">C5167_018021</name>
</gene>
<dbReference type="AlphaFoldDB" id="A0A4Y7IQ24"/>
<dbReference type="Pfam" id="PF14309">
    <property type="entry name" value="DUF4378"/>
    <property type="match status" value="1"/>
</dbReference>
<feature type="compositionally biased region" description="Low complexity" evidence="1">
    <location>
        <begin position="228"/>
        <end position="241"/>
    </location>
</feature>
<protein>
    <recommendedName>
        <fullName evidence="6">DUF4378 domain-containing protein</fullName>
    </recommendedName>
</protein>
<dbReference type="InterPro" id="IPR025486">
    <property type="entry name" value="DUF4378"/>
</dbReference>
<feature type="region of interest" description="Disordered" evidence="1">
    <location>
        <begin position="327"/>
        <end position="412"/>
    </location>
</feature>
<keyword evidence="5" id="KW-1185">Reference proteome</keyword>
<dbReference type="Proteomes" id="UP000316621">
    <property type="component" value="Chromosome 2"/>
</dbReference>
<sequence>MGVDKNSSKSGGGGGYVGGFLQLFDWNGKSRKKLLAKSQEGAKQGKRNVANLPTSRFRLMDEDENGASSIRGSSDYSCASSVTDEDGNVTKAPGVVARLMGLDSLPTSSAAEPYSTPFCDTRSLGESPSYRETEYYSGSRQTMNSEYQPTISGDPGRYAVESRLQRLHRRPIERFQTETLPPKLAKSIPITHNKHLSPIKNPEFISSKNVAHIMEAAAKIIEPARQPSVKGRGVSVGSSSGPLQVRDSKEKMEAAQRPRRLNGASHKSVESNAAKFLKGQSMNKSWNGSEEPNRFRASSESDGSYSVGSRNKGKSVSLAVQAKVNIQQRESFGSGNRSKSLNGPKESQDVKSNQLQRSRSSVQKTMQKKPSPQNSSTVLRQNNQKQNSAVTRDKLPSKPASNLQGRRIVSVDGRNRSITNVAAQSKVGSKKSGAELTEMEKETSSSETMNLPRKKRYMDSHFERRAGVVRNVLAAKDERPVQRGMPDSRTKGMDVISFTFTSPMIKSTPGSQTSSPIVDKAKSYALDSYDDKCNTRSSKLSNMGLNVIGGDSLSVLLERKLMELTYGVESSSTSTSILEDLVSALSAAETTPRECDKRSHLGMQMGTLHMNDSLNEGVEEMDMVSSHSRKGRKELECQHPSPMSILDPTFSYDSSNSSGVMENNNASGCKQSSFIQTQQAVDSMRFPLTDDDAELSDSASSTFMIATGNKKVANLIIGDQQESNKHEELGYIQEIICNAELVFKDFMSGQTNEIIKPGLFEQLEIQITCSITDTNEKNSTQRRMVLFDCVKESLDLKCKRLTSGGSKMWGKGALMFVNREWLVEDIYKEISGWESMIDWMMDELVDKDMSTQYGKWLNYETQEFEVGVEVENSIVSSLIDEIVADILLF</sequence>